<comment type="caution">
    <text evidence="4">The sequence shown here is derived from an EMBL/GenBank/DDBJ whole genome shotgun (WGS) entry which is preliminary data.</text>
</comment>
<evidence type="ECO:0000313" key="5">
    <source>
        <dbReference type="Proteomes" id="UP000247498"/>
    </source>
</evidence>
<name>A0A2V0PN80_9CHLO</name>
<keyword evidence="5" id="KW-1185">Reference proteome</keyword>
<comment type="similarity">
    <text evidence="1">Belongs to the PRORSD1 family.</text>
</comment>
<dbReference type="PANTHER" id="PTHR31423">
    <property type="entry name" value="YBAK DOMAIN-CONTAINING PROTEIN"/>
    <property type="match status" value="1"/>
</dbReference>
<feature type="region of interest" description="Disordered" evidence="2">
    <location>
        <begin position="182"/>
        <end position="246"/>
    </location>
</feature>
<feature type="compositionally biased region" description="Gly residues" evidence="2">
    <location>
        <begin position="199"/>
        <end position="221"/>
    </location>
</feature>
<organism evidence="4 5">
    <name type="scientific">Raphidocelis subcapitata</name>
    <dbReference type="NCBI Taxonomy" id="307507"/>
    <lineage>
        <taxon>Eukaryota</taxon>
        <taxon>Viridiplantae</taxon>
        <taxon>Chlorophyta</taxon>
        <taxon>core chlorophytes</taxon>
        <taxon>Chlorophyceae</taxon>
        <taxon>CS clade</taxon>
        <taxon>Sphaeropleales</taxon>
        <taxon>Selenastraceae</taxon>
        <taxon>Raphidocelis</taxon>
    </lineage>
</organism>
<feature type="compositionally biased region" description="Low complexity" evidence="2">
    <location>
        <begin position="222"/>
        <end position="239"/>
    </location>
</feature>
<sequence>MERHTKESVLELLSRSGVQFELHTHEPVMTAAAQAEALEHTGGAVTKNLFLRDKKGRQYLVTALPDTRVDLKVLSARLGLGSGNLSWAPPELLVSSLGVEPGCVTPLGLANAGSCGRVVALLDARLRGARRFCVHPIVNDASVLIDAAGLEAFLRAVGRQPTYVDLEAPKPQAPDLRHLADAVPPLQKGPPAAAAAAGAGAGLGDGSEAGSGGHGAAGGSTAGQAAANAATATDASDGGSRNGGLK</sequence>
<dbReference type="PANTHER" id="PTHR31423:SF3">
    <property type="entry name" value="PROLYL-TRNA SYNTHETASE ASSOCIATED DOMAIN-CONTAINING PROTEIN 1-RELATED"/>
    <property type="match status" value="1"/>
</dbReference>
<proteinExistence type="inferred from homology"/>
<dbReference type="FunCoup" id="A0A2V0PN80">
    <property type="interactions" value="1121"/>
</dbReference>
<dbReference type="EMBL" id="BDRX01000128">
    <property type="protein sequence ID" value="GBF98565.1"/>
    <property type="molecule type" value="Genomic_DNA"/>
</dbReference>
<dbReference type="CDD" id="cd04335">
    <property type="entry name" value="PrdX_deacylase"/>
    <property type="match status" value="1"/>
</dbReference>
<dbReference type="InterPro" id="IPR007214">
    <property type="entry name" value="YbaK/aa-tRNA-synth-assoc-dom"/>
</dbReference>
<evidence type="ECO:0000256" key="1">
    <source>
        <dbReference type="ARBA" id="ARBA00010201"/>
    </source>
</evidence>
<accession>A0A2V0PN80</accession>
<gene>
    <name evidence="4" type="ORF">Rsub_11895</name>
</gene>
<feature type="domain" description="YbaK/aminoacyl-tRNA synthetase-associated" evidence="3">
    <location>
        <begin position="25"/>
        <end position="151"/>
    </location>
</feature>
<evidence type="ECO:0000313" key="4">
    <source>
        <dbReference type="EMBL" id="GBF98565.1"/>
    </source>
</evidence>
<protein>
    <recommendedName>
        <fullName evidence="3">YbaK/aminoacyl-tRNA synthetase-associated domain-containing protein</fullName>
    </recommendedName>
</protein>
<dbReference type="Gene3D" id="3.90.960.10">
    <property type="entry name" value="YbaK/aminoacyl-tRNA synthetase-associated domain"/>
    <property type="match status" value="1"/>
</dbReference>
<dbReference type="InterPro" id="IPR036754">
    <property type="entry name" value="YbaK/aa-tRNA-synt-asso_dom_sf"/>
</dbReference>
<dbReference type="FunFam" id="3.90.960.10:FF:000005">
    <property type="entry name" value="Putative prolyl-tRNA synthetase"/>
    <property type="match status" value="1"/>
</dbReference>
<dbReference type="Proteomes" id="UP000247498">
    <property type="component" value="Unassembled WGS sequence"/>
</dbReference>
<dbReference type="OrthoDB" id="424586at2759"/>
<dbReference type="SUPFAM" id="SSF55826">
    <property type="entry name" value="YbaK/ProRS associated domain"/>
    <property type="match status" value="1"/>
</dbReference>
<dbReference type="InParanoid" id="A0A2V0PN80"/>
<evidence type="ECO:0000256" key="2">
    <source>
        <dbReference type="SAM" id="MobiDB-lite"/>
    </source>
</evidence>
<dbReference type="AlphaFoldDB" id="A0A2V0PN80"/>
<evidence type="ECO:0000259" key="3">
    <source>
        <dbReference type="Pfam" id="PF04073"/>
    </source>
</evidence>
<dbReference type="InterPro" id="IPR040285">
    <property type="entry name" value="ProX/PRXD1"/>
</dbReference>
<reference evidence="4 5" key="1">
    <citation type="journal article" date="2018" name="Sci. Rep.">
        <title>Raphidocelis subcapitata (=Pseudokirchneriella subcapitata) provides an insight into genome evolution and environmental adaptations in the Sphaeropleales.</title>
        <authorList>
            <person name="Suzuki S."/>
            <person name="Yamaguchi H."/>
            <person name="Nakajima N."/>
            <person name="Kawachi M."/>
        </authorList>
    </citation>
    <scope>NUCLEOTIDE SEQUENCE [LARGE SCALE GENOMIC DNA]</scope>
    <source>
        <strain evidence="4 5">NIES-35</strain>
    </source>
</reference>
<dbReference type="Pfam" id="PF04073">
    <property type="entry name" value="tRNA_edit"/>
    <property type="match status" value="1"/>
</dbReference>
<dbReference type="GO" id="GO:0002161">
    <property type="term" value="F:aminoacyl-tRNA deacylase activity"/>
    <property type="evidence" value="ECO:0007669"/>
    <property type="project" value="InterPro"/>
</dbReference>